<keyword evidence="2" id="KW-1185">Reference proteome</keyword>
<accession>A0ACC1L655</accession>
<sequence>MAHHATPAYAAGLARDNAFNASSTTELVLKRSWVPAVSLRSAVLTTIWVAIQLTVVIAAIAKGATDSTALAGYNRGVQTAIMACISLNFLLMSPTLLRILRETPLRRIVPFDKAVQAHKYVSYTMLFWLVQHVISRYYTFYKAANGSKGKLTWATLLFGMKTGQVGHAMVAVLLVMLLAALPVVRRRWYEVFYLLHHLSFALVILMFLHVKATTFQYYIAAPGAIYVVDRIYRVVRGRFNQPRILSVIKHSANVIELRIERNGLKYRAGQYIYLCCPSLSWHQWHPFTLTSAPEEGELSVHIRIHGGWTKRLVQRLQQCAPVAPPRQRVNHSPARPDPRQQAKRTDSVDSNQTLTPSYDIRSQRPPMRGPQPPPGARTGPPRAPRTPLDPARVGGARAPRGPRRNIQYPPEAEYYAPGSNTPYTRAERGVNRVFNVQPQAKLPTIMVDGPYCAATQDVFDYDHIVLICGNIGATPMSAVLKSLYYRLTAPKPTTTVRKVYFIWACRDVQSLEWFRDLLAALDMEDIGDILEIRTYLTGPMRVDQIRNIALHQDPDGADAVTGLYRSPTYYGRPNFDRVLGEIGHRCPATDVGVFFCGSKKLGRELRQTAHKWSRELRPRKTKFVFHEEMTTL</sequence>
<dbReference type="EMBL" id="JANBUN010000809">
    <property type="protein sequence ID" value="KAJ2801224.1"/>
    <property type="molecule type" value="Genomic_DNA"/>
</dbReference>
<reference evidence="1" key="1">
    <citation type="submission" date="2022-07" db="EMBL/GenBank/DDBJ databases">
        <title>Phylogenomic reconstructions and comparative analyses of Kickxellomycotina fungi.</title>
        <authorList>
            <person name="Reynolds N.K."/>
            <person name="Stajich J.E."/>
            <person name="Barry K."/>
            <person name="Grigoriev I.V."/>
            <person name="Crous P."/>
            <person name="Smith M.E."/>
        </authorList>
    </citation>
    <scope>NUCLEOTIDE SEQUENCE</scope>
    <source>
        <strain evidence="1">BCRC 34780</strain>
    </source>
</reference>
<dbReference type="Proteomes" id="UP001140087">
    <property type="component" value="Unassembled WGS sequence"/>
</dbReference>
<proteinExistence type="predicted"/>
<organism evidence="1 2">
    <name type="scientific">Coemansia helicoidea</name>
    <dbReference type="NCBI Taxonomy" id="1286919"/>
    <lineage>
        <taxon>Eukaryota</taxon>
        <taxon>Fungi</taxon>
        <taxon>Fungi incertae sedis</taxon>
        <taxon>Zoopagomycota</taxon>
        <taxon>Kickxellomycotina</taxon>
        <taxon>Kickxellomycetes</taxon>
        <taxon>Kickxellales</taxon>
        <taxon>Kickxellaceae</taxon>
        <taxon>Coemansia</taxon>
    </lineage>
</organism>
<name>A0ACC1L655_9FUNG</name>
<comment type="caution">
    <text evidence="1">The sequence shown here is derived from an EMBL/GenBank/DDBJ whole genome shotgun (WGS) entry which is preliminary data.</text>
</comment>
<evidence type="ECO:0000313" key="2">
    <source>
        <dbReference type="Proteomes" id="UP001140087"/>
    </source>
</evidence>
<gene>
    <name evidence="1" type="ORF">H4R21_002867</name>
</gene>
<protein>
    <submittedName>
        <fullName evidence="1">Uncharacterized protein</fullName>
    </submittedName>
</protein>
<evidence type="ECO:0000313" key="1">
    <source>
        <dbReference type="EMBL" id="KAJ2801224.1"/>
    </source>
</evidence>